<feature type="compositionally biased region" description="Basic residues" evidence="6">
    <location>
        <begin position="65"/>
        <end position="76"/>
    </location>
</feature>
<organism evidence="8 9">
    <name type="scientific">Cladonia borealis</name>
    <dbReference type="NCBI Taxonomy" id="184061"/>
    <lineage>
        <taxon>Eukaryota</taxon>
        <taxon>Fungi</taxon>
        <taxon>Dikarya</taxon>
        <taxon>Ascomycota</taxon>
        <taxon>Pezizomycotina</taxon>
        <taxon>Lecanoromycetes</taxon>
        <taxon>OSLEUM clade</taxon>
        <taxon>Lecanoromycetidae</taxon>
        <taxon>Lecanorales</taxon>
        <taxon>Lecanorineae</taxon>
        <taxon>Cladoniaceae</taxon>
        <taxon>Cladonia</taxon>
    </lineage>
</organism>
<feature type="region of interest" description="Disordered" evidence="6">
    <location>
        <begin position="1"/>
        <end position="139"/>
    </location>
</feature>
<dbReference type="GO" id="GO:0051123">
    <property type="term" value="P:RNA polymerase II preinitiation complex assembly"/>
    <property type="evidence" value="ECO:0007669"/>
    <property type="project" value="TreeGrafter"/>
</dbReference>
<evidence type="ECO:0000313" key="8">
    <source>
        <dbReference type="EMBL" id="KAK0511033.1"/>
    </source>
</evidence>
<accession>A0AA39V0E9</accession>
<evidence type="ECO:0000256" key="5">
    <source>
        <dbReference type="ARBA" id="ARBA00023242"/>
    </source>
</evidence>
<gene>
    <name evidence="8" type="ORF">JMJ35_006585</name>
</gene>
<feature type="compositionally biased region" description="Low complexity" evidence="6">
    <location>
        <begin position="420"/>
        <end position="441"/>
    </location>
</feature>
<keyword evidence="5" id="KW-0539">Nucleus</keyword>
<feature type="compositionally biased region" description="Basic residues" evidence="6">
    <location>
        <begin position="118"/>
        <end position="129"/>
    </location>
</feature>
<evidence type="ECO:0000256" key="1">
    <source>
        <dbReference type="ARBA" id="ARBA00004123"/>
    </source>
</evidence>
<feature type="region of interest" description="Disordered" evidence="6">
    <location>
        <begin position="327"/>
        <end position="350"/>
    </location>
</feature>
<reference evidence="8" key="1">
    <citation type="submission" date="2023-03" db="EMBL/GenBank/DDBJ databases">
        <title>Complete genome of Cladonia borealis.</title>
        <authorList>
            <person name="Park H."/>
        </authorList>
    </citation>
    <scope>NUCLEOTIDE SEQUENCE</scope>
    <source>
        <strain evidence="8">ANT050790</strain>
    </source>
</reference>
<dbReference type="SMART" id="SM01370">
    <property type="entry name" value="TAFII55_N"/>
    <property type="match status" value="1"/>
</dbReference>
<proteinExistence type="inferred from homology"/>
<dbReference type="EMBL" id="JAFEKC020000014">
    <property type="protein sequence ID" value="KAK0511033.1"/>
    <property type="molecule type" value="Genomic_DNA"/>
</dbReference>
<feature type="compositionally biased region" description="Low complexity" evidence="6">
    <location>
        <begin position="368"/>
        <end position="380"/>
    </location>
</feature>
<comment type="subcellular location">
    <subcellularLocation>
        <location evidence="1">Nucleus</location>
    </subcellularLocation>
</comment>
<feature type="compositionally biased region" description="Basic and acidic residues" evidence="6">
    <location>
        <begin position="464"/>
        <end position="479"/>
    </location>
</feature>
<evidence type="ECO:0000256" key="3">
    <source>
        <dbReference type="ARBA" id="ARBA00023015"/>
    </source>
</evidence>
<evidence type="ECO:0000256" key="4">
    <source>
        <dbReference type="ARBA" id="ARBA00023163"/>
    </source>
</evidence>
<dbReference type="PANTHER" id="PTHR12228">
    <property type="entry name" value="TRANSCRIPTION INITIATION FACTOR TFIID 55 KD SUBUNIT-RELATED"/>
    <property type="match status" value="1"/>
</dbReference>
<dbReference type="InterPro" id="IPR006751">
    <property type="entry name" value="TAFII55_prot_cons_reg"/>
</dbReference>
<dbReference type="Proteomes" id="UP001166286">
    <property type="component" value="Unassembled WGS sequence"/>
</dbReference>
<evidence type="ECO:0000256" key="2">
    <source>
        <dbReference type="ARBA" id="ARBA00009368"/>
    </source>
</evidence>
<keyword evidence="4" id="KW-0804">Transcription</keyword>
<dbReference type="GO" id="GO:0016251">
    <property type="term" value="F:RNA polymerase II general transcription initiation factor activity"/>
    <property type="evidence" value="ECO:0007669"/>
    <property type="project" value="TreeGrafter"/>
</dbReference>
<keyword evidence="9" id="KW-1185">Reference proteome</keyword>
<feature type="compositionally biased region" description="Low complexity" evidence="6">
    <location>
        <begin position="1"/>
        <end position="36"/>
    </location>
</feature>
<evidence type="ECO:0000259" key="7">
    <source>
        <dbReference type="SMART" id="SM01370"/>
    </source>
</evidence>
<keyword evidence="3" id="KW-0805">Transcription regulation</keyword>
<dbReference type="AlphaFoldDB" id="A0AA39V0E9"/>
<dbReference type="PANTHER" id="PTHR12228:SF0">
    <property type="entry name" value="TATA-BOX BINDING PROTEIN ASSOCIATED FACTOR 7"/>
    <property type="match status" value="1"/>
</dbReference>
<comment type="similarity">
    <text evidence="2">Belongs to the TAF7 family.</text>
</comment>
<sequence>MTQRPSLKLKFSSSSLQQSPAQSPAVASTPSTSTPKIKLKFGSFSQAPKPEPSSIATPTPGSKPKPVRKPKPTPKKRALEAQSEDEDDAPAPSSSQGPALKKLKLKTSSTPVNPIIHLKAKGKPPKRPRGVGYDSEADDREADPTISEACILRMQPGEDCDLIRKACADGNWGHYKKGGVDVRIRFLRSDGRRACISVQGRHYAAILVDLPCVIEAMKSFFPKHGWMKSADVCQMLIVLGRIGEEAEALDYPLPGLEMGEFDEKTWQWAHGLTPPMRWVRRRRFRKRISVRTVMEVEAEVENLLREDEQAEGESKFELIDERRLEQEASAQEDEDLYGEGEEDAEGEDDQADYTMNTVDNEEDEEAAAARLAAEMEAGMMGDDDDESHPDPNTQPSTGPSFESPQQTQPLAASAPRTPRTSFDATATPSAAPSPAIDTSSAAEEEEEEEESSDEDADDEVDADQLEKQQDLQRQREEIADLEGAIRQEQAKVQTMGNALLRKRLAEKIRGLQGDLEVKRANLGVVGEE</sequence>
<protein>
    <recommendedName>
        <fullName evidence="7">TAFII55 protein conserved region domain-containing protein</fullName>
    </recommendedName>
</protein>
<feature type="compositionally biased region" description="Polar residues" evidence="6">
    <location>
        <begin position="390"/>
        <end position="410"/>
    </location>
</feature>
<dbReference type="GO" id="GO:0005669">
    <property type="term" value="C:transcription factor TFIID complex"/>
    <property type="evidence" value="ECO:0007669"/>
    <property type="project" value="InterPro"/>
</dbReference>
<feature type="domain" description="TAFII55 protein conserved region" evidence="7">
    <location>
        <begin position="146"/>
        <end position="312"/>
    </location>
</feature>
<dbReference type="InterPro" id="IPR037817">
    <property type="entry name" value="TAF7"/>
</dbReference>
<dbReference type="CDD" id="cd08047">
    <property type="entry name" value="TAF7"/>
    <property type="match status" value="1"/>
</dbReference>
<comment type="caution">
    <text evidence="8">The sequence shown here is derived from an EMBL/GenBank/DDBJ whole genome shotgun (WGS) entry which is preliminary data.</text>
</comment>
<feature type="region of interest" description="Disordered" evidence="6">
    <location>
        <begin position="362"/>
        <end position="479"/>
    </location>
</feature>
<feature type="compositionally biased region" description="Acidic residues" evidence="6">
    <location>
        <begin position="330"/>
        <end position="350"/>
    </location>
</feature>
<name>A0AA39V0E9_9LECA</name>
<dbReference type="Pfam" id="PF04658">
    <property type="entry name" value="TAFII55_N"/>
    <property type="match status" value="1"/>
</dbReference>
<feature type="compositionally biased region" description="Acidic residues" evidence="6">
    <location>
        <begin position="442"/>
        <end position="463"/>
    </location>
</feature>
<evidence type="ECO:0000313" key="9">
    <source>
        <dbReference type="Proteomes" id="UP001166286"/>
    </source>
</evidence>
<evidence type="ECO:0000256" key="6">
    <source>
        <dbReference type="SAM" id="MobiDB-lite"/>
    </source>
</evidence>